<organism evidence="2 3">
    <name type="scientific">Albula glossodonta</name>
    <name type="common">roundjaw bonefish</name>
    <dbReference type="NCBI Taxonomy" id="121402"/>
    <lineage>
        <taxon>Eukaryota</taxon>
        <taxon>Metazoa</taxon>
        <taxon>Chordata</taxon>
        <taxon>Craniata</taxon>
        <taxon>Vertebrata</taxon>
        <taxon>Euteleostomi</taxon>
        <taxon>Actinopterygii</taxon>
        <taxon>Neopterygii</taxon>
        <taxon>Teleostei</taxon>
        <taxon>Albuliformes</taxon>
        <taxon>Albulidae</taxon>
        <taxon>Albula</taxon>
    </lineage>
</organism>
<name>A0A8T2PPE7_9TELE</name>
<evidence type="ECO:0000256" key="1">
    <source>
        <dbReference type="SAM" id="MobiDB-lite"/>
    </source>
</evidence>
<evidence type="ECO:0000313" key="3">
    <source>
        <dbReference type="Proteomes" id="UP000824540"/>
    </source>
</evidence>
<dbReference type="Proteomes" id="UP000824540">
    <property type="component" value="Unassembled WGS sequence"/>
</dbReference>
<comment type="caution">
    <text evidence="2">The sequence shown here is derived from an EMBL/GenBank/DDBJ whole genome shotgun (WGS) entry which is preliminary data.</text>
</comment>
<gene>
    <name evidence="2" type="ORF">JZ751_017787</name>
</gene>
<feature type="non-terminal residue" evidence="2">
    <location>
        <position position="64"/>
    </location>
</feature>
<sequence>MEELKQREVEHEARCQEEEVSNEGPSTISAPPAEARLRRSLLTLPVINLDRLRTAKALVDKAVK</sequence>
<dbReference type="EMBL" id="JAFBMS010000004">
    <property type="protein sequence ID" value="KAG9353211.1"/>
    <property type="molecule type" value="Genomic_DNA"/>
</dbReference>
<keyword evidence="3" id="KW-1185">Reference proteome</keyword>
<accession>A0A8T2PPE7</accession>
<feature type="region of interest" description="Disordered" evidence="1">
    <location>
        <begin position="1"/>
        <end position="32"/>
    </location>
</feature>
<reference evidence="2" key="1">
    <citation type="thesis" date="2021" institute="BYU ScholarsArchive" country="Provo, UT, USA">
        <title>Applications of and Algorithms for Genome Assembly and Genomic Analyses with an Emphasis on Marine Teleosts.</title>
        <authorList>
            <person name="Pickett B.D."/>
        </authorList>
    </citation>
    <scope>NUCLEOTIDE SEQUENCE</scope>
    <source>
        <strain evidence="2">HI-2016</strain>
    </source>
</reference>
<protein>
    <submittedName>
        <fullName evidence="2">Uncharacterized protein</fullName>
    </submittedName>
</protein>
<dbReference type="AlphaFoldDB" id="A0A8T2PPE7"/>
<proteinExistence type="predicted"/>
<feature type="compositionally biased region" description="Basic and acidic residues" evidence="1">
    <location>
        <begin position="1"/>
        <end position="17"/>
    </location>
</feature>
<evidence type="ECO:0000313" key="2">
    <source>
        <dbReference type="EMBL" id="KAG9353211.1"/>
    </source>
</evidence>